<dbReference type="PROSITE" id="PS50071">
    <property type="entry name" value="HOMEOBOX_2"/>
    <property type="match status" value="1"/>
</dbReference>
<dbReference type="GO" id="GO:0005634">
    <property type="term" value="C:nucleus"/>
    <property type="evidence" value="ECO:0007669"/>
    <property type="project" value="UniProtKB-SubCell"/>
</dbReference>
<gene>
    <name evidence="9" type="ORF">BpHYR1_008607</name>
</gene>
<dbReference type="AlphaFoldDB" id="A0A3M7R9W5"/>
<keyword evidence="3 5" id="KW-0371">Homeobox</keyword>
<dbReference type="Pfam" id="PF00046">
    <property type="entry name" value="Homeodomain"/>
    <property type="match status" value="1"/>
</dbReference>
<keyword evidence="10" id="KW-1185">Reference proteome</keyword>
<dbReference type="GO" id="GO:0000981">
    <property type="term" value="F:DNA-binding transcription factor activity, RNA polymerase II-specific"/>
    <property type="evidence" value="ECO:0007669"/>
    <property type="project" value="InterPro"/>
</dbReference>
<feature type="domain" description="Homeobox" evidence="8">
    <location>
        <begin position="225"/>
        <end position="285"/>
    </location>
</feature>
<organism evidence="9 10">
    <name type="scientific">Brachionus plicatilis</name>
    <name type="common">Marine rotifer</name>
    <name type="synonym">Brachionus muelleri</name>
    <dbReference type="NCBI Taxonomy" id="10195"/>
    <lineage>
        <taxon>Eukaryota</taxon>
        <taxon>Metazoa</taxon>
        <taxon>Spiralia</taxon>
        <taxon>Gnathifera</taxon>
        <taxon>Rotifera</taxon>
        <taxon>Eurotatoria</taxon>
        <taxon>Monogononta</taxon>
        <taxon>Pseudotrocha</taxon>
        <taxon>Ploima</taxon>
        <taxon>Brachionidae</taxon>
        <taxon>Brachionus</taxon>
    </lineage>
</organism>
<protein>
    <submittedName>
        <fullName evidence="9">Homeobox aristaless-like 3</fullName>
    </submittedName>
</protein>
<evidence type="ECO:0000256" key="6">
    <source>
        <dbReference type="RuleBase" id="RU000682"/>
    </source>
</evidence>
<sequence>MDSFYHEPSSSAGVYNINSLYHPNSYGYQPMPSFYHDYTQEGAEQHFSSTSSPKLESSAQSNSSKNSLTPPLSTPSINSSCSSASDASNEYMSRFSSSQFPFLTSPISQYQNYASMGYIPSQYNYNFYQPSLEAQQNSFLNMVSNNSESSYINGSYLSLPLSISFDSKSATPSSAASSCVSKPKVSNSTPNTCGPTKQKYASYQLPEKPKCVITPSQMSIEASQRRKRRQRTQFSKFQLSELEKLFQSTRYPDIYVREDLAARIGIPESRIQVWFKNRRSKIRKDERFNCNENGNECLSAKWNDESIEDEEY</sequence>
<dbReference type="InterPro" id="IPR017970">
    <property type="entry name" value="Homeobox_CS"/>
</dbReference>
<feature type="DNA-binding region" description="Homeobox" evidence="5">
    <location>
        <begin position="227"/>
        <end position="286"/>
    </location>
</feature>
<name>A0A3M7R9W5_BRAPC</name>
<dbReference type="SUPFAM" id="SSF46689">
    <property type="entry name" value="Homeodomain-like"/>
    <property type="match status" value="1"/>
</dbReference>
<dbReference type="InterPro" id="IPR001356">
    <property type="entry name" value="HD"/>
</dbReference>
<feature type="compositionally biased region" description="Low complexity" evidence="7">
    <location>
        <begin position="57"/>
        <end position="67"/>
    </location>
</feature>
<evidence type="ECO:0000256" key="4">
    <source>
        <dbReference type="ARBA" id="ARBA00023242"/>
    </source>
</evidence>
<evidence type="ECO:0000256" key="5">
    <source>
        <dbReference type="PROSITE-ProRule" id="PRU00108"/>
    </source>
</evidence>
<evidence type="ECO:0000256" key="7">
    <source>
        <dbReference type="SAM" id="MobiDB-lite"/>
    </source>
</evidence>
<dbReference type="PANTHER" id="PTHR24329">
    <property type="entry name" value="HOMEOBOX PROTEIN ARISTALESS"/>
    <property type="match status" value="1"/>
</dbReference>
<proteinExistence type="predicted"/>
<comment type="caution">
    <text evidence="9">The sequence shown here is derived from an EMBL/GenBank/DDBJ whole genome shotgun (WGS) entry which is preliminary data.</text>
</comment>
<keyword evidence="4 5" id="KW-0539">Nucleus</keyword>
<dbReference type="CDD" id="cd00086">
    <property type="entry name" value="homeodomain"/>
    <property type="match status" value="1"/>
</dbReference>
<keyword evidence="2 5" id="KW-0238">DNA-binding</keyword>
<accession>A0A3M7R9W5</accession>
<evidence type="ECO:0000256" key="2">
    <source>
        <dbReference type="ARBA" id="ARBA00023125"/>
    </source>
</evidence>
<evidence type="ECO:0000313" key="9">
    <source>
        <dbReference type="EMBL" id="RNA20317.1"/>
    </source>
</evidence>
<dbReference type="EMBL" id="REGN01003879">
    <property type="protein sequence ID" value="RNA20317.1"/>
    <property type="molecule type" value="Genomic_DNA"/>
</dbReference>
<dbReference type="Proteomes" id="UP000276133">
    <property type="component" value="Unassembled WGS sequence"/>
</dbReference>
<dbReference type="OrthoDB" id="6159439at2759"/>
<evidence type="ECO:0000256" key="3">
    <source>
        <dbReference type="ARBA" id="ARBA00023155"/>
    </source>
</evidence>
<dbReference type="PROSITE" id="PS00027">
    <property type="entry name" value="HOMEOBOX_1"/>
    <property type="match status" value="1"/>
</dbReference>
<dbReference type="FunFam" id="1.10.10.60:FF:000679">
    <property type="entry name" value="Homeobox protein aristaless"/>
    <property type="match status" value="1"/>
</dbReference>
<dbReference type="InterPro" id="IPR009057">
    <property type="entry name" value="Homeodomain-like_sf"/>
</dbReference>
<dbReference type="Gene3D" id="1.10.10.60">
    <property type="entry name" value="Homeodomain-like"/>
    <property type="match status" value="1"/>
</dbReference>
<dbReference type="GO" id="GO:0000977">
    <property type="term" value="F:RNA polymerase II transcription regulatory region sequence-specific DNA binding"/>
    <property type="evidence" value="ECO:0007669"/>
    <property type="project" value="TreeGrafter"/>
</dbReference>
<evidence type="ECO:0000313" key="10">
    <source>
        <dbReference type="Proteomes" id="UP000276133"/>
    </source>
</evidence>
<feature type="compositionally biased region" description="Polar residues" evidence="7">
    <location>
        <begin position="46"/>
        <end position="55"/>
    </location>
</feature>
<dbReference type="InterPro" id="IPR050649">
    <property type="entry name" value="Paired_Homeobox_TFs"/>
</dbReference>
<comment type="subcellular location">
    <subcellularLocation>
        <location evidence="1 5 6">Nucleus</location>
    </subcellularLocation>
</comment>
<dbReference type="PANTHER" id="PTHR24329:SF543">
    <property type="entry name" value="FI01017P-RELATED"/>
    <property type="match status" value="1"/>
</dbReference>
<feature type="region of interest" description="Disordered" evidence="7">
    <location>
        <begin position="42"/>
        <end position="81"/>
    </location>
</feature>
<evidence type="ECO:0000259" key="8">
    <source>
        <dbReference type="PROSITE" id="PS50071"/>
    </source>
</evidence>
<reference evidence="9 10" key="1">
    <citation type="journal article" date="2018" name="Sci. Rep.">
        <title>Genomic signatures of local adaptation to the degree of environmental predictability in rotifers.</title>
        <authorList>
            <person name="Franch-Gras L."/>
            <person name="Hahn C."/>
            <person name="Garcia-Roger E.M."/>
            <person name="Carmona M.J."/>
            <person name="Serra M."/>
            <person name="Gomez A."/>
        </authorList>
    </citation>
    <scope>NUCLEOTIDE SEQUENCE [LARGE SCALE GENOMIC DNA]</scope>
    <source>
        <strain evidence="9">HYR1</strain>
    </source>
</reference>
<evidence type="ECO:0000256" key="1">
    <source>
        <dbReference type="ARBA" id="ARBA00004123"/>
    </source>
</evidence>
<dbReference type="SMART" id="SM00389">
    <property type="entry name" value="HOX"/>
    <property type="match status" value="1"/>
</dbReference>
<dbReference type="STRING" id="10195.A0A3M7R9W5"/>